<dbReference type="AlphaFoldDB" id="A0A7K0G1R8"/>
<dbReference type="GO" id="GO:0009279">
    <property type="term" value="C:cell outer membrane"/>
    <property type="evidence" value="ECO:0007669"/>
    <property type="project" value="UniProtKB-SubCell"/>
</dbReference>
<evidence type="ECO:0000256" key="7">
    <source>
        <dbReference type="ARBA" id="ARBA00022927"/>
    </source>
</evidence>
<keyword evidence="6 10" id="KW-0812">Transmembrane</keyword>
<dbReference type="PANTHER" id="PTHR33446:SF2">
    <property type="entry name" value="PROTEIN TONB"/>
    <property type="match status" value="1"/>
</dbReference>
<feature type="transmembrane region" description="Helical" evidence="11">
    <location>
        <begin position="93"/>
        <end position="111"/>
    </location>
</feature>
<comment type="similarity">
    <text evidence="2">Belongs to the TonB family.</text>
</comment>
<dbReference type="SUPFAM" id="SSF56935">
    <property type="entry name" value="Porins"/>
    <property type="match status" value="1"/>
</dbReference>
<dbReference type="PANTHER" id="PTHR33446">
    <property type="entry name" value="PROTEIN TONB-RELATED"/>
    <property type="match status" value="1"/>
</dbReference>
<evidence type="ECO:0000256" key="8">
    <source>
        <dbReference type="ARBA" id="ARBA00022989"/>
    </source>
</evidence>
<gene>
    <name evidence="13" type="ORF">GJU39_12545</name>
</gene>
<dbReference type="InterPro" id="IPR037066">
    <property type="entry name" value="Plug_dom_sf"/>
</dbReference>
<keyword evidence="8 11" id="KW-1133">Transmembrane helix</keyword>
<dbReference type="GO" id="GO:0015031">
    <property type="term" value="P:protein transport"/>
    <property type="evidence" value="ECO:0007669"/>
    <property type="project" value="UniProtKB-KW"/>
</dbReference>
<dbReference type="InterPro" id="IPR051045">
    <property type="entry name" value="TonB-dependent_transducer"/>
</dbReference>
<comment type="subcellular location">
    <subcellularLocation>
        <location evidence="1">Cell inner membrane</location>
        <topology evidence="1">Single-pass membrane protein</topology>
        <orientation evidence="1">Periplasmic side</orientation>
    </subcellularLocation>
    <subcellularLocation>
        <location evidence="10">Cell outer membrane</location>
        <topology evidence="10">Multi-pass membrane protein</topology>
    </subcellularLocation>
</comment>
<comment type="similarity">
    <text evidence="10">Belongs to the TonB-dependent receptor family.</text>
</comment>
<dbReference type="EMBL" id="WKKH01000017">
    <property type="protein sequence ID" value="MRX76916.1"/>
    <property type="molecule type" value="Genomic_DNA"/>
</dbReference>
<keyword evidence="10" id="KW-1134">Transmembrane beta strand</keyword>
<name>A0A7K0G1R8_9SPHI</name>
<dbReference type="NCBIfam" id="TIGR01352">
    <property type="entry name" value="tonB_Cterm"/>
    <property type="match status" value="1"/>
</dbReference>
<keyword evidence="10" id="KW-0998">Cell outer membrane</keyword>
<dbReference type="InterPro" id="IPR008756">
    <property type="entry name" value="Peptidase_M56"/>
</dbReference>
<dbReference type="CDD" id="cd07341">
    <property type="entry name" value="M56_BlaR1_MecR1_like"/>
    <property type="match status" value="1"/>
</dbReference>
<dbReference type="RefSeq" id="WP_154281141.1">
    <property type="nucleotide sequence ID" value="NZ_JBHUJQ010000001.1"/>
</dbReference>
<accession>A0A7K0G1R8</accession>
<proteinExistence type="inferred from homology"/>
<dbReference type="PROSITE" id="PS52016">
    <property type="entry name" value="TONB_DEPENDENT_REC_3"/>
    <property type="match status" value="1"/>
</dbReference>
<dbReference type="Pfam" id="PF03544">
    <property type="entry name" value="TonB_C"/>
    <property type="match status" value="1"/>
</dbReference>
<comment type="caution">
    <text evidence="13">The sequence shown here is derived from an EMBL/GenBank/DDBJ whole genome shotgun (WGS) entry which is preliminary data.</text>
</comment>
<feature type="domain" description="TonB C-terminal" evidence="12">
    <location>
        <begin position="463"/>
        <end position="559"/>
    </location>
</feature>
<keyword evidence="5" id="KW-0997">Cell inner membrane</keyword>
<feature type="transmembrane region" description="Helical" evidence="11">
    <location>
        <begin position="36"/>
        <end position="53"/>
    </location>
</feature>
<dbReference type="Gene3D" id="3.30.1150.10">
    <property type="match status" value="2"/>
</dbReference>
<keyword evidence="4" id="KW-1003">Cell membrane</keyword>
<organism evidence="13 14">
    <name type="scientific">Pedobacter petrophilus</name>
    <dbReference type="NCBI Taxonomy" id="1908241"/>
    <lineage>
        <taxon>Bacteria</taxon>
        <taxon>Pseudomonadati</taxon>
        <taxon>Bacteroidota</taxon>
        <taxon>Sphingobacteriia</taxon>
        <taxon>Sphingobacteriales</taxon>
        <taxon>Sphingobacteriaceae</taxon>
        <taxon>Pedobacter</taxon>
    </lineage>
</organism>
<feature type="transmembrane region" description="Helical" evidence="11">
    <location>
        <begin position="163"/>
        <end position="182"/>
    </location>
</feature>
<evidence type="ECO:0000313" key="14">
    <source>
        <dbReference type="Proteomes" id="UP000487757"/>
    </source>
</evidence>
<sequence>MSFAHYLLQVNLYLIVFYGFYKLLLDKETYFILNRIYLVAAGILSACIPFIRLEWITEQEAAKNVYTSVNWDTVLQQATIVTEDKSVLSWTNAFIIIYCAGVLFFLGRLVFNLLAVKNLINSAGSGSAFSFFSQKIIDKNLPLADVIDVHEDAHIKQWHTVDILFFEVLGILTWINPIIYLYKKSIKNIHEFLADQQAAAFQGDKAEYAMLILSQSFGISPNKLTNGFFDQSLIKKRIFMLQKEKSKKTAIMKYGVFIPLFAILIVFSSATIRKNKELMALSDKIPLERPIEVVQDMVAKTDLINKESAKSIISPPTDKLNGNWSLFYRFMGGSIKYPSEARKNNLQGNTQIKFTLQNNKVTNVSTVLDLGDGCDEEVMKALLSYKGFKDLPNGKYTLKVGFKLSNNDARIQNAKALALPNYQKLSDITVISYSQPLTTDNANKKSDKVYDFVSIEKQPEFPGGITRFYKYLGGNIKYPKMAQENNVQGKVFLSFVVEKDGSLTDVQITRGLGSGTDEEAVRVIKESPKWNPGIADGEPVRVKYNLNVNFNLTSDEEKLKTDPTSKMSLRSPKTQGNSGDFNGLLIIDGVKAVDNKALNTINPNDIESINVLKNNTAINLYGLKAKDGVLLVTTKKVKSGLFRKPDQIELTIEKKSTYDDVNKKF</sequence>
<evidence type="ECO:0000256" key="3">
    <source>
        <dbReference type="ARBA" id="ARBA00022448"/>
    </source>
</evidence>
<dbReference type="InterPro" id="IPR039426">
    <property type="entry name" value="TonB-dep_rcpt-like"/>
</dbReference>
<dbReference type="PROSITE" id="PS52015">
    <property type="entry name" value="TONB_CTD"/>
    <property type="match status" value="1"/>
</dbReference>
<dbReference type="GO" id="GO:0098797">
    <property type="term" value="C:plasma membrane protein complex"/>
    <property type="evidence" value="ECO:0007669"/>
    <property type="project" value="TreeGrafter"/>
</dbReference>
<feature type="transmembrane region" description="Helical" evidence="11">
    <location>
        <begin position="6"/>
        <end position="24"/>
    </location>
</feature>
<evidence type="ECO:0000256" key="1">
    <source>
        <dbReference type="ARBA" id="ARBA00004383"/>
    </source>
</evidence>
<dbReference type="Gene3D" id="2.170.130.10">
    <property type="entry name" value="TonB-dependent receptor, plug domain"/>
    <property type="match status" value="1"/>
</dbReference>
<evidence type="ECO:0000256" key="2">
    <source>
        <dbReference type="ARBA" id="ARBA00006555"/>
    </source>
</evidence>
<evidence type="ECO:0000259" key="12">
    <source>
        <dbReference type="PROSITE" id="PS52015"/>
    </source>
</evidence>
<dbReference type="SUPFAM" id="SSF74653">
    <property type="entry name" value="TolA/TonB C-terminal domain"/>
    <property type="match status" value="1"/>
</dbReference>
<keyword evidence="7" id="KW-0653">Protein transport</keyword>
<dbReference type="Pfam" id="PF05569">
    <property type="entry name" value="Peptidase_M56"/>
    <property type="match status" value="1"/>
</dbReference>
<dbReference type="GO" id="GO:0031992">
    <property type="term" value="F:energy transducer activity"/>
    <property type="evidence" value="ECO:0007669"/>
    <property type="project" value="TreeGrafter"/>
</dbReference>
<evidence type="ECO:0000256" key="9">
    <source>
        <dbReference type="ARBA" id="ARBA00023136"/>
    </source>
</evidence>
<dbReference type="InterPro" id="IPR006260">
    <property type="entry name" value="TonB/TolA_C"/>
</dbReference>
<reference evidence="13 14" key="1">
    <citation type="submission" date="2019-11" db="EMBL/GenBank/DDBJ databases">
        <title>Pedobacter petrophilus genome.</title>
        <authorList>
            <person name="Feldbauer M.J."/>
            <person name="Newman J.D."/>
        </authorList>
    </citation>
    <scope>NUCLEOTIDE SEQUENCE [LARGE SCALE GENOMIC DNA]</scope>
    <source>
        <strain evidence="13 14">LMG 29686</strain>
    </source>
</reference>
<dbReference type="InterPro" id="IPR037682">
    <property type="entry name" value="TonB_C"/>
</dbReference>
<dbReference type="GO" id="GO:0055085">
    <property type="term" value="P:transmembrane transport"/>
    <property type="evidence" value="ECO:0007669"/>
    <property type="project" value="InterPro"/>
</dbReference>
<protein>
    <submittedName>
        <fullName evidence="13">TonB family protein</fullName>
    </submittedName>
</protein>
<evidence type="ECO:0000256" key="4">
    <source>
        <dbReference type="ARBA" id="ARBA00022475"/>
    </source>
</evidence>
<keyword evidence="14" id="KW-1185">Reference proteome</keyword>
<keyword evidence="9 10" id="KW-0472">Membrane</keyword>
<keyword evidence="3 10" id="KW-0813">Transport</keyword>
<dbReference type="Proteomes" id="UP000487757">
    <property type="component" value="Unassembled WGS sequence"/>
</dbReference>
<evidence type="ECO:0000256" key="10">
    <source>
        <dbReference type="PROSITE-ProRule" id="PRU01360"/>
    </source>
</evidence>
<feature type="transmembrane region" description="Helical" evidence="11">
    <location>
        <begin position="251"/>
        <end position="272"/>
    </location>
</feature>
<evidence type="ECO:0000256" key="6">
    <source>
        <dbReference type="ARBA" id="ARBA00022692"/>
    </source>
</evidence>
<evidence type="ECO:0000256" key="5">
    <source>
        <dbReference type="ARBA" id="ARBA00022519"/>
    </source>
</evidence>
<evidence type="ECO:0000313" key="13">
    <source>
        <dbReference type="EMBL" id="MRX76916.1"/>
    </source>
</evidence>
<evidence type="ECO:0000256" key="11">
    <source>
        <dbReference type="SAM" id="Phobius"/>
    </source>
</evidence>
<dbReference type="OrthoDB" id="649093at2"/>